<proteinExistence type="predicted"/>
<feature type="transmembrane region" description="Helical" evidence="2">
    <location>
        <begin position="20"/>
        <end position="38"/>
    </location>
</feature>
<dbReference type="Proteomes" id="UP001162972">
    <property type="component" value="Chromosome 12"/>
</dbReference>
<gene>
    <name evidence="4" type="ORF">OIU84_001979</name>
</gene>
<evidence type="ECO:0000313" key="5">
    <source>
        <dbReference type="Proteomes" id="UP001162972"/>
    </source>
</evidence>
<evidence type="ECO:0000256" key="1">
    <source>
        <dbReference type="SAM" id="MobiDB-lite"/>
    </source>
</evidence>
<evidence type="ECO:0000259" key="3">
    <source>
        <dbReference type="Pfam" id="PF14364"/>
    </source>
</evidence>
<feature type="region of interest" description="Disordered" evidence="1">
    <location>
        <begin position="90"/>
        <end position="117"/>
    </location>
</feature>
<keyword evidence="2" id="KW-1133">Transmembrane helix</keyword>
<reference evidence="4 5" key="1">
    <citation type="journal article" date="2023" name="Int. J. Mol. Sci.">
        <title>De Novo Assembly and Annotation of 11 Diverse Shrub Willow (Salix) Genomes Reveals Novel Gene Organization in Sex-Linked Regions.</title>
        <authorList>
            <person name="Hyden B."/>
            <person name="Feng K."/>
            <person name="Yates T.B."/>
            <person name="Jawdy S."/>
            <person name="Cereghino C."/>
            <person name="Smart L.B."/>
            <person name="Muchero W."/>
        </authorList>
    </citation>
    <scope>NUCLEOTIDE SEQUENCE [LARGE SCALE GENOMIC DNA]</scope>
    <source>
        <tissue evidence="4">Shoot tip</tissue>
    </source>
</reference>
<keyword evidence="2" id="KW-0472">Membrane</keyword>
<organism evidence="4 5">
    <name type="scientific">Salix udensis</name>
    <dbReference type="NCBI Taxonomy" id="889485"/>
    <lineage>
        <taxon>Eukaryota</taxon>
        <taxon>Viridiplantae</taxon>
        <taxon>Streptophyta</taxon>
        <taxon>Embryophyta</taxon>
        <taxon>Tracheophyta</taxon>
        <taxon>Spermatophyta</taxon>
        <taxon>Magnoliopsida</taxon>
        <taxon>eudicotyledons</taxon>
        <taxon>Gunneridae</taxon>
        <taxon>Pentapetalae</taxon>
        <taxon>rosids</taxon>
        <taxon>fabids</taxon>
        <taxon>Malpighiales</taxon>
        <taxon>Salicaceae</taxon>
        <taxon>Saliceae</taxon>
        <taxon>Salix</taxon>
    </lineage>
</organism>
<accession>A0AAD6K840</accession>
<name>A0AAD6K840_9ROSI</name>
<dbReference type="Pfam" id="PF14364">
    <property type="entry name" value="DUF4408"/>
    <property type="match status" value="1"/>
</dbReference>
<dbReference type="AlphaFoldDB" id="A0AAD6K840"/>
<protein>
    <recommendedName>
        <fullName evidence="3">DUF4408 domain-containing protein</fullName>
    </recommendedName>
</protein>
<keyword evidence="5" id="KW-1185">Reference proteome</keyword>
<feature type="domain" description="DUF4408" evidence="3">
    <location>
        <begin position="55"/>
        <end position="87"/>
    </location>
</feature>
<evidence type="ECO:0000256" key="2">
    <source>
        <dbReference type="SAM" id="Phobius"/>
    </source>
</evidence>
<comment type="caution">
    <text evidence="4">The sequence shown here is derived from an EMBL/GenBank/DDBJ whole genome shotgun (WGS) entry which is preliminary data.</text>
</comment>
<dbReference type="EMBL" id="JAPFFJ010000010">
    <property type="protein sequence ID" value="KAJ6418711.1"/>
    <property type="molecule type" value="Genomic_DNA"/>
</dbReference>
<dbReference type="InterPro" id="IPR025520">
    <property type="entry name" value="DUF4408"/>
</dbReference>
<keyword evidence="2" id="KW-0812">Transmembrane</keyword>
<evidence type="ECO:0000313" key="4">
    <source>
        <dbReference type="EMBL" id="KAJ6418711.1"/>
    </source>
</evidence>
<sequence>MANLFEISPFKTGKIDTTIWAVKLVLLCVGIVSTLILFKVAVIPCAVNLILSTLPGAWISLRGWLSPPYIYIILNFIIITIAASSTFQHPGPSPSTRLSHSSSKKQKGQSRSSPDDLWQEHDVQEMEKQLDTALSFEKLVGSSQDYYSLETFSTDSGKVLLEKTNTDKL</sequence>
<feature type="transmembrane region" description="Helical" evidence="2">
    <location>
        <begin position="69"/>
        <end position="87"/>
    </location>
</feature>